<dbReference type="GO" id="GO:0004843">
    <property type="term" value="F:cysteine-type deubiquitinase activity"/>
    <property type="evidence" value="ECO:0007669"/>
    <property type="project" value="UniProtKB-EC"/>
</dbReference>
<dbReference type="PROSITE" id="PS00972">
    <property type="entry name" value="USP_1"/>
    <property type="match status" value="1"/>
</dbReference>
<feature type="region of interest" description="Disordered" evidence="7">
    <location>
        <begin position="750"/>
        <end position="785"/>
    </location>
</feature>
<keyword evidence="6" id="KW-0788">Thiol protease</keyword>
<dbReference type="EC" id="3.4.19.12" evidence="2"/>
<sequence length="1305" mass="146830">MGGRYDLRSQDLEPSAYAALPGTQSEFVPHNMTPLKSSLVGREVLGCHPSRWIYELINNNFTNCDLFERARRAKLDSHYVWDHPHQLVINGNQSYSTSSSKILSAICLDCHYHFLFRVEWEQEQSEFLCHQSHSNWPIGDTQFPWHHLTWVLSDKDANITRDRSKYYPLLAREYFACSAPPCTFQITLEISEPRMASWWVNLLLDHETILQQLNAAKRDEPARYESATDDWAHQAPSNLNTYLKNLLETTPETARSISKRNKRFAVLFGPRCFSIFRELEFKEHIEINDGVDEGSFTPTPPSPADGISGSTKVGTFRAYLEDVRSEVQNLIFKSGSTAERPTFCITALHNHLGCTEVPHLDANPLVNESRYKFMGVLPSQSKEIVVNAYKRQWELAPSRRREFVEFLMAIASDINNELLSDYAITQSSVFESQLQTHHNSDDDGLVSQALEFLGLSPPNNYSAKATIQAFREKLVRDPSDAGTARSMLLWIAQSSNDDSYQTSLLMEADAKMSLETSKVVLGLDTVDGPWQNAVDATKAKLEASTSKEAKAVYLDALDSIAEHTSSPSLKHAVLELRHAQGFSNSEFENSDSRAANLNLPMGLHNIGNTCYLNSLLQYLFTVKPIRDIVFNYDSLRLDLNDESIQARRLGGNKMQMDRGEAVVAQAFAEEMATLFENLRTSDRTATRPSQRLANAVLLSTHTLLSGSKQPSETPTTVNPPPLPARPSPAPPTESHDDINMVNVSVQAVSDSIETRSRSSTQTLVDQDDARSDRSYEKVETVTEDTNSQLQSVPILIDLGDDTLMTEAPQDDKKPVTPVDVDESKDTPVDARQENADVDMIDIEKPETVDQKVLNALEHQKRSSGTDQQDVEEVMGSILNRLQAAIRPTSVDSTSGIQLEKIMETFFVTTVNYTKKFDEKEYQHEISFDRSITAFPAAEGPCSLYDALGRNFDQQILEESKLSRYTAIKTLPPVLHILIQRSQSMGSKNGNPVVIPETLYLDRYMDAPHNSPIFQQRVEDWMTAERIVDIKSQLAKVEANPTYMTFFQNYGGENEVTDGTANQATNGADDFMKDEIDSENWDFDGPVEDDFLLITPANATKETTLEKPANKITDIQKTHAAVLEMMEKELRQRQEALEASMSSQKQISYRLHAVICHRGHLTSGHYWVWIHDFEANVWRWYNDADVKENKDTAEVLQTLSTSGEPYYLCYVRDEDKDQYVSVPKREPLKKEESDGQDKEGQVEAEATKSAVEAVSAPSISADRDGDVEVIDAKKENDPETAPEVDAVAQEPQESQRTVIMEDATQS</sequence>
<feature type="compositionally biased region" description="Polar residues" evidence="7">
    <location>
        <begin position="750"/>
        <end position="764"/>
    </location>
</feature>
<feature type="compositionally biased region" description="Basic and acidic residues" evidence="7">
    <location>
        <begin position="1221"/>
        <end position="1240"/>
    </location>
</feature>
<dbReference type="Proteomes" id="UP000240493">
    <property type="component" value="Unassembled WGS sequence"/>
</dbReference>
<feature type="compositionally biased region" description="Pro residues" evidence="7">
    <location>
        <begin position="717"/>
        <end position="731"/>
    </location>
</feature>
<evidence type="ECO:0000256" key="3">
    <source>
        <dbReference type="ARBA" id="ARBA00022670"/>
    </source>
</evidence>
<dbReference type="InterPro" id="IPR038765">
    <property type="entry name" value="Papain-like_cys_pep_sf"/>
</dbReference>
<evidence type="ECO:0000256" key="4">
    <source>
        <dbReference type="ARBA" id="ARBA00022786"/>
    </source>
</evidence>
<feature type="compositionally biased region" description="Basic and acidic residues" evidence="7">
    <location>
        <begin position="1260"/>
        <end position="1276"/>
    </location>
</feature>
<evidence type="ECO:0000256" key="2">
    <source>
        <dbReference type="ARBA" id="ARBA00012759"/>
    </source>
</evidence>
<feature type="region of interest" description="Disordered" evidence="7">
    <location>
        <begin position="804"/>
        <end position="825"/>
    </location>
</feature>
<feature type="region of interest" description="Disordered" evidence="7">
    <location>
        <begin position="1221"/>
        <end position="1305"/>
    </location>
</feature>
<gene>
    <name evidence="9" type="ORF">M441DRAFT_132889</name>
</gene>
<dbReference type="PROSITE" id="PS00973">
    <property type="entry name" value="USP_2"/>
    <property type="match status" value="1"/>
</dbReference>
<dbReference type="SUPFAM" id="SSF54001">
    <property type="entry name" value="Cysteine proteinases"/>
    <property type="match status" value="1"/>
</dbReference>
<comment type="catalytic activity">
    <reaction evidence="1">
        <text>Thiol-dependent hydrolysis of ester, thioester, amide, peptide and isopeptide bonds formed by the C-terminal Gly of ubiquitin (a 76-residue protein attached to proteins as an intracellular targeting signal).</text>
        <dbReference type="EC" id="3.4.19.12"/>
    </reaction>
</comment>
<protein>
    <recommendedName>
        <fullName evidence="2">ubiquitinyl hydrolase 1</fullName>
        <ecNumber evidence="2">3.4.19.12</ecNumber>
    </recommendedName>
</protein>
<dbReference type="STRING" id="1042311.A0A2T3ZI52"/>
<dbReference type="GO" id="GO:0043161">
    <property type="term" value="P:proteasome-mediated ubiquitin-dependent protein catabolic process"/>
    <property type="evidence" value="ECO:0007669"/>
    <property type="project" value="InterPro"/>
</dbReference>
<dbReference type="InterPro" id="IPR001394">
    <property type="entry name" value="Peptidase_C19_UCH"/>
</dbReference>
<dbReference type="GO" id="GO:0016579">
    <property type="term" value="P:protein deubiquitination"/>
    <property type="evidence" value="ECO:0007669"/>
    <property type="project" value="InterPro"/>
</dbReference>
<feature type="compositionally biased region" description="Basic and acidic residues" evidence="7">
    <location>
        <begin position="767"/>
        <end position="780"/>
    </location>
</feature>
<dbReference type="Gene3D" id="3.90.70.10">
    <property type="entry name" value="Cysteine proteinases"/>
    <property type="match status" value="2"/>
</dbReference>
<accession>A0A2T3ZI52</accession>
<keyword evidence="4" id="KW-0833">Ubl conjugation pathway</keyword>
<organism evidence="9 10">
    <name type="scientific">Trichoderma asperellum (strain ATCC 204424 / CBS 433.97 / NBRC 101777)</name>
    <dbReference type="NCBI Taxonomy" id="1042311"/>
    <lineage>
        <taxon>Eukaryota</taxon>
        <taxon>Fungi</taxon>
        <taxon>Dikarya</taxon>
        <taxon>Ascomycota</taxon>
        <taxon>Pezizomycotina</taxon>
        <taxon>Sordariomycetes</taxon>
        <taxon>Hypocreomycetidae</taxon>
        <taxon>Hypocreales</taxon>
        <taxon>Hypocreaceae</taxon>
        <taxon>Trichoderma</taxon>
    </lineage>
</organism>
<dbReference type="GO" id="GO:0070628">
    <property type="term" value="F:proteasome binding"/>
    <property type="evidence" value="ECO:0007669"/>
    <property type="project" value="TreeGrafter"/>
</dbReference>
<dbReference type="PROSITE" id="PS50235">
    <property type="entry name" value="USP_3"/>
    <property type="match status" value="1"/>
</dbReference>
<keyword evidence="5" id="KW-0378">Hydrolase</keyword>
<dbReference type="Pfam" id="PF00443">
    <property type="entry name" value="UCH"/>
    <property type="match status" value="1"/>
</dbReference>
<reference evidence="9 10" key="1">
    <citation type="submission" date="2016-07" db="EMBL/GenBank/DDBJ databases">
        <title>Multiple horizontal gene transfer events from other fungi enriched the ability of initially mycotrophic Trichoderma (Ascomycota) to feed on dead plant biomass.</title>
        <authorList>
            <consortium name="DOE Joint Genome Institute"/>
            <person name="Aerts A."/>
            <person name="Atanasova L."/>
            <person name="Chenthamara K."/>
            <person name="Zhang J."/>
            <person name="Grujic M."/>
            <person name="Henrissat B."/>
            <person name="Kuo A."/>
            <person name="Salamov A."/>
            <person name="Lipzen A."/>
            <person name="Labutti K."/>
            <person name="Barry K."/>
            <person name="Miao Y."/>
            <person name="Rahimi M.J."/>
            <person name="Shen Q."/>
            <person name="Grigoriev I.V."/>
            <person name="Kubicek C.P."/>
            <person name="Druzhinina I.S."/>
        </authorList>
    </citation>
    <scope>NUCLEOTIDE SEQUENCE [LARGE SCALE GENOMIC DNA]</scope>
    <source>
        <strain evidence="9 10">CBS 433.97</strain>
    </source>
</reference>
<evidence type="ECO:0000256" key="6">
    <source>
        <dbReference type="ARBA" id="ARBA00022807"/>
    </source>
</evidence>
<name>A0A2T3ZI52_TRIA4</name>
<dbReference type="InterPro" id="IPR028889">
    <property type="entry name" value="USP"/>
</dbReference>
<feature type="domain" description="USP" evidence="8">
    <location>
        <begin position="601"/>
        <end position="1212"/>
    </location>
</feature>
<dbReference type="PANTHER" id="PTHR43982:SF6">
    <property type="entry name" value="UBIQUITIN CARBOXYL-TERMINAL HYDROLASE 2-RELATED"/>
    <property type="match status" value="1"/>
</dbReference>
<proteinExistence type="predicted"/>
<evidence type="ECO:0000313" key="9">
    <source>
        <dbReference type="EMBL" id="PTB44494.1"/>
    </source>
</evidence>
<dbReference type="OrthoDB" id="2420415at2759"/>
<evidence type="ECO:0000256" key="5">
    <source>
        <dbReference type="ARBA" id="ARBA00022801"/>
    </source>
</evidence>
<dbReference type="InterPro" id="IPR044635">
    <property type="entry name" value="UBP14-like"/>
</dbReference>
<feature type="compositionally biased region" description="Polar residues" evidence="7">
    <location>
        <begin position="703"/>
        <end position="716"/>
    </location>
</feature>
<dbReference type="EMBL" id="KZ679258">
    <property type="protein sequence ID" value="PTB44494.1"/>
    <property type="molecule type" value="Genomic_DNA"/>
</dbReference>
<keyword evidence="10" id="KW-1185">Reference proteome</keyword>
<dbReference type="InterPro" id="IPR018200">
    <property type="entry name" value="USP_CS"/>
</dbReference>
<feature type="region of interest" description="Disordered" evidence="7">
    <location>
        <begin position="703"/>
        <end position="736"/>
    </location>
</feature>
<keyword evidence="3" id="KW-0645">Protease</keyword>
<dbReference type="PANTHER" id="PTHR43982">
    <property type="entry name" value="UBIQUITIN CARBOXYL-TERMINAL HYDROLASE"/>
    <property type="match status" value="1"/>
</dbReference>
<dbReference type="CDD" id="cd02666">
    <property type="entry name" value="Peptidase_C19J"/>
    <property type="match status" value="1"/>
</dbReference>
<dbReference type="GO" id="GO:0061136">
    <property type="term" value="P:regulation of proteasomal protein catabolic process"/>
    <property type="evidence" value="ECO:0007669"/>
    <property type="project" value="TreeGrafter"/>
</dbReference>
<evidence type="ECO:0000256" key="1">
    <source>
        <dbReference type="ARBA" id="ARBA00000707"/>
    </source>
</evidence>
<feature type="compositionally biased region" description="Polar residues" evidence="7">
    <location>
        <begin position="1290"/>
        <end position="1305"/>
    </location>
</feature>
<evidence type="ECO:0000259" key="8">
    <source>
        <dbReference type="PROSITE" id="PS50235"/>
    </source>
</evidence>
<evidence type="ECO:0000256" key="7">
    <source>
        <dbReference type="SAM" id="MobiDB-lite"/>
    </source>
</evidence>
<evidence type="ECO:0000313" key="10">
    <source>
        <dbReference type="Proteomes" id="UP000240493"/>
    </source>
</evidence>
<dbReference type="Pfam" id="PF13446">
    <property type="entry name" value="RPT"/>
    <property type="match status" value="2"/>
</dbReference>
<dbReference type="InterPro" id="IPR025305">
    <property type="entry name" value="UCH_repeat_domain"/>
</dbReference>